<gene>
    <name evidence="6" type="primary">hsd17b2</name>
</gene>
<comment type="similarity">
    <text evidence="1 3">Belongs to the short-chain dehydrogenases/reductases (SDR) family.</text>
</comment>
<dbReference type="Proteomes" id="UP000504632">
    <property type="component" value="Chromosome 13"/>
</dbReference>
<dbReference type="InterPro" id="IPR020904">
    <property type="entry name" value="Sc_DH/Rdtase_CS"/>
</dbReference>
<dbReference type="InterPro" id="IPR036291">
    <property type="entry name" value="NAD(P)-bd_dom_sf"/>
</dbReference>
<keyword evidence="4" id="KW-0812">Transmembrane</keyword>
<feature type="transmembrane region" description="Helical" evidence="4">
    <location>
        <begin position="12"/>
        <end position="29"/>
    </location>
</feature>
<dbReference type="PANTHER" id="PTHR43313:SF3">
    <property type="entry name" value="17-BETA-HYDROXYSTEROID DEHYDROGENASE TYPE 2"/>
    <property type="match status" value="1"/>
</dbReference>
<dbReference type="Gene3D" id="3.40.50.720">
    <property type="entry name" value="NAD(P)-binding Rossmann-like Domain"/>
    <property type="match status" value="1"/>
</dbReference>
<dbReference type="RefSeq" id="XP_030646405.1">
    <property type="nucleotide sequence ID" value="XM_030790545.1"/>
</dbReference>
<sequence length="389" mass="42319">MEDPEGAVGNPGLLFSLSTAVTAGLLIFRIKNDVRPEWGRLLWSLGLLVGVELLCFWLLPSYSGLILLILVSFAVHLTAAGQSMMLPCQDRAVLITGCDTGFGHKLAKTLDRAGVKVFAGVLDESGAGAQELKSVGSPQLHVLQLDVTDSTQIHHAYHHIKSHVGDAGLWGLVNNAGVLGYYGDGEILPMRIYRKCLDVNFLSNVEMTQVFLPLLRKAKGRIVNISSLAGAVPIPGFSAYGASKAAVTSFSGVMRQELSKWGIKVAVVQPAGFRTNILGSKEEWDSTEREILHSLSEEVRETYGEEYISSMQHCLINVNSSSVADLRPVLDSMQHALFAVKPKPLYDPGMSGWAIPFICRTCPVWLYDSIFTRMFVFGNAQPAGLKLST</sequence>
<keyword evidence="2" id="KW-0560">Oxidoreductase</keyword>
<feature type="transmembrane region" description="Helical" evidence="4">
    <location>
        <begin position="41"/>
        <end position="59"/>
    </location>
</feature>
<dbReference type="PANTHER" id="PTHR43313">
    <property type="entry name" value="SHORT-CHAIN DEHYDROGENASE/REDUCTASE FAMILY 9C"/>
    <property type="match status" value="1"/>
</dbReference>
<keyword evidence="4" id="KW-1133">Transmembrane helix</keyword>
<dbReference type="Pfam" id="PF00106">
    <property type="entry name" value="adh_short"/>
    <property type="match status" value="1"/>
</dbReference>
<evidence type="ECO:0000256" key="2">
    <source>
        <dbReference type="ARBA" id="ARBA00023002"/>
    </source>
</evidence>
<dbReference type="PRINTS" id="PR00080">
    <property type="entry name" value="SDRFAMILY"/>
</dbReference>
<evidence type="ECO:0000256" key="1">
    <source>
        <dbReference type="ARBA" id="ARBA00006484"/>
    </source>
</evidence>
<dbReference type="GeneID" id="115826662"/>
<accession>A0A6J2WLH7</accession>
<dbReference type="InterPro" id="IPR002347">
    <property type="entry name" value="SDR_fam"/>
</dbReference>
<dbReference type="FunFam" id="3.40.50.720:FF:000074">
    <property type="entry name" value="Retinol dehydrogenase type 1"/>
    <property type="match status" value="1"/>
</dbReference>
<evidence type="ECO:0000313" key="6">
    <source>
        <dbReference type="RefSeq" id="XP_030646405.1"/>
    </source>
</evidence>
<keyword evidence="5" id="KW-1185">Reference proteome</keyword>
<dbReference type="PRINTS" id="PR00081">
    <property type="entry name" value="GDHRDH"/>
</dbReference>
<dbReference type="AlphaFoldDB" id="A0A6J2WLH7"/>
<dbReference type="GO" id="GO:0008202">
    <property type="term" value="P:steroid metabolic process"/>
    <property type="evidence" value="ECO:0007669"/>
    <property type="project" value="TreeGrafter"/>
</dbReference>
<dbReference type="OrthoDB" id="9876299at2759"/>
<dbReference type="GO" id="GO:0016491">
    <property type="term" value="F:oxidoreductase activity"/>
    <property type="evidence" value="ECO:0007669"/>
    <property type="project" value="UniProtKB-KW"/>
</dbReference>
<name>A0A6J2WLH7_CHACN</name>
<reference evidence="6" key="1">
    <citation type="submission" date="2025-08" db="UniProtKB">
        <authorList>
            <consortium name="RefSeq"/>
        </authorList>
    </citation>
    <scope>IDENTIFICATION</scope>
</reference>
<protein>
    <submittedName>
        <fullName evidence="6">17-beta-hydroxysteroid dehydrogenase type 2</fullName>
    </submittedName>
</protein>
<evidence type="ECO:0000256" key="3">
    <source>
        <dbReference type="RuleBase" id="RU000363"/>
    </source>
</evidence>
<dbReference type="SUPFAM" id="SSF51735">
    <property type="entry name" value="NAD(P)-binding Rossmann-fold domains"/>
    <property type="match status" value="1"/>
</dbReference>
<keyword evidence="4" id="KW-0472">Membrane</keyword>
<evidence type="ECO:0000256" key="4">
    <source>
        <dbReference type="SAM" id="Phobius"/>
    </source>
</evidence>
<dbReference type="InParanoid" id="A0A6J2WLH7"/>
<evidence type="ECO:0000313" key="5">
    <source>
        <dbReference type="Proteomes" id="UP000504632"/>
    </source>
</evidence>
<proteinExistence type="inferred from homology"/>
<organism evidence="5 6">
    <name type="scientific">Chanos chanos</name>
    <name type="common">Milkfish</name>
    <name type="synonym">Mugil chanos</name>
    <dbReference type="NCBI Taxonomy" id="29144"/>
    <lineage>
        <taxon>Eukaryota</taxon>
        <taxon>Metazoa</taxon>
        <taxon>Chordata</taxon>
        <taxon>Craniata</taxon>
        <taxon>Vertebrata</taxon>
        <taxon>Euteleostomi</taxon>
        <taxon>Actinopterygii</taxon>
        <taxon>Neopterygii</taxon>
        <taxon>Teleostei</taxon>
        <taxon>Ostariophysi</taxon>
        <taxon>Gonorynchiformes</taxon>
        <taxon>Chanidae</taxon>
        <taxon>Chanos</taxon>
    </lineage>
</organism>
<dbReference type="PROSITE" id="PS00061">
    <property type="entry name" value="ADH_SHORT"/>
    <property type="match status" value="1"/>
</dbReference>
<dbReference type="CTD" id="3294"/>